<dbReference type="InterPro" id="IPR020550">
    <property type="entry name" value="Inositol_monophosphatase_CS"/>
</dbReference>
<dbReference type="SUPFAM" id="SSF56655">
    <property type="entry name" value="Carbohydrate phosphatase"/>
    <property type="match status" value="1"/>
</dbReference>
<gene>
    <name evidence="7" type="ORF">EZS28_010760</name>
</gene>
<feature type="binding site" evidence="6">
    <location>
        <position position="109"/>
    </location>
    <ligand>
        <name>Mg(2+)</name>
        <dbReference type="ChEBI" id="CHEBI:18420"/>
        <label>1</label>
        <note>catalytic</note>
    </ligand>
</feature>
<proteinExistence type="inferred from homology"/>
<dbReference type="OrthoDB" id="411145at2759"/>
<name>A0A5J4WFC4_9EUKA</name>
<dbReference type="Gene3D" id="3.40.190.80">
    <property type="match status" value="1"/>
</dbReference>
<feature type="binding site" evidence="6">
    <location>
        <position position="71"/>
    </location>
    <ligand>
        <name>Mg(2+)</name>
        <dbReference type="ChEBI" id="CHEBI:18420"/>
        <label>1</label>
        <note>catalytic</note>
    </ligand>
</feature>
<dbReference type="AlphaFoldDB" id="A0A5J4WFC4"/>
<dbReference type="Gene3D" id="3.30.540.10">
    <property type="entry name" value="Fructose-1,6-Bisphosphatase, subunit A, domain 1"/>
    <property type="match status" value="1"/>
</dbReference>
<dbReference type="PANTHER" id="PTHR43028">
    <property type="entry name" value="3'(2'),5'-BISPHOSPHATE NUCLEOTIDASE 1"/>
    <property type="match status" value="1"/>
</dbReference>
<dbReference type="EC" id="3.1.3.7" evidence="2"/>
<dbReference type="InterPro" id="IPR000760">
    <property type="entry name" value="Inositol_monophosphatase-like"/>
</dbReference>
<comment type="cofactor">
    <cofactor evidence="6">
        <name>Mg(2+)</name>
        <dbReference type="ChEBI" id="CHEBI:18420"/>
    </cofactor>
</comment>
<protein>
    <recommendedName>
        <fullName evidence="3">3'(2'),5'-bisphosphate nucleotidase 1</fullName>
        <ecNumber evidence="2">3.1.3.7</ecNumber>
    </recommendedName>
    <alternativeName>
        <fullName evidence="4">Bisphosphate 3'-nucleotidase 1</fullName>
    </alternativeName>
    <alternativeName>
        <fullName evidence="5">Inositol-polyphosphate 1-phosphatase</fullName>
    </alternativeName>
</protein>
<evidence type="ECO:0000256" key="1">
    <source>
        <dbReference type="ARBA" id="ARBA00009759"/>
    </source>
</evidence>
<comment type="caution">
    <text evidence="7">The sequence shown here is derived from an EMBL/GenBank/DDBJ whole genome shotgun (WGS) entry which is preliminary data.</text>
</comment>
<evidence type="ECO:0000256" key="5">
    <source>
        <dbReference type="ARBA" id="ARBA00044554"/>
    </source>
</evidence>
<keyword evidence="6" id="KW-0479">Metal-binding</keyword>
<organism evidence="7 8">
    <name type="scientific">Streblomastix strix</name>
    <dbReference type="NCBI Taxonomy" id="222440"/>
    <lineage>
        <taxon>Eukaryota</taxon>
        <taxon>Metamonada</taxon>
        <taxon>Preaxostyla</taxon>
        <taxon>Oxymonadida</taxon>
        <taxon>Streblomastigidae</taxon>
        <taxon>Streblomastix</taxon>
    </lineage>
</organism>
<evidence type="ECO:0000256" key="6">
    <source>
        <dbReference type="PIRSR" id="PIRSR600760-2"/>
    </source>
</evidence>
<evidence type="ECO:0000256" key="3">
    <source>
        <dbReference type="ARBA" id="ARBA00040342"/>
    </source>
</evidence>
<dbReference type="GO" id="GO:0046872">
    <property type="term" value="F:metal ion binding"/>
    <property type="evidence" value="ECO:0007669"/>
    <property type="project" value="UniProtKB-KW"/>
</dbReference>
<comment type="similarity">
    <text evidence="1">Belongs to the inositol monophosphatase superfamily.</text>
</comment>
<dbReference type="Pfam" id="PF00459">
    <property type="entry name" value="Inositol_P"/>
    <property type="match status" value="1"/>
</dbReference>
<dbReference type="PROSITE" id="PS00630">
    <property type="entry name" value="IMP_2"/>
    <property type="match status" value="1"/>
</dbReference>
<dbReference type="Proteomes" id="UP000324800">
    <property type="component" value="Unassembled WGS sequence"/>
</dbReference>
<dbReference type="InterPro" id="IPR050725">
    <property type="entry name" value="CysQ/Inositol_MonoPase"/>
</dbReference>
<dbReference type="PANTHER" id="PTHR43028:SF5">
    <property type="entry name" value="3'(2'),5'-BISPHOSPHATE NUCLEOTIDASE 1"/>
    <property type="match status" value="1"/>
</dbReference>
<feature type="binding site" evidence="6">
    <location>
        <position position="110"/>
    </location>
    <ligand>
        <name>Mg(2+)</name>
        <dbReference type="ChEBI" id="CHEBI:18420"/>
        <label>1</label>
        <note>catalytic</note>
    </ligand>
</feature>
<evidence type="ECO:0000313" key="7">
    <source>
        <dbReference type="EMBL" id="KAA6393714.1"/>
    </source>
</evidence>
<dbReference type="GO" id="GO:0046854">
    <property type="term" value="P:phosphatidylinositol phosphate biosynthetic process"/>
    <property type="evidence" value="ECO:0007669"/>
    <property type="project" value="InterPro"/>
</dbReference>
<feature type="binding site" evidence="6">
    <location>
        <position position="107"/>
    </location>
    <ligand>
        <name>Mg(2+)</name>
        <dbReference type="ChEBI" id="CHEBI:18420"/>
        <label>1</label>
        <note>catalytic</note>
    </ligand>
</feature>
<sequence>MTIKLSELLSCCIDCAEQGSRIIQQVHQSHKLKVRQKSSADDLVTIADTECEKRIIGLIHSVWPDLNIVGEENSNLRTTFTSDRPRLDLIKQDLPIFQLSEVTLFVDPLDATGDFVKGFLDPVMILIGIAVNERPYAGIASYVFKHDNEQENGPLIWGAVGLGIFGSDRKDSPIEELSIKKTIDNSVEKLSEQENKKCRVIHSWSVKKYGITDMLEFFAPYESIPSSGMGNKIIEVVNGNADVLLAPEMHPSCRWDICAPEALLLASGGVLTDINGGVYKYTRDRKQVINDRGLLAYYPSTAQHFVDRFFSRRSEVGIKDAKIDEKDIKDGKSGQIDGKEKKDV</sequence>
<dbReference type="EMBL" id="SNRW01002159">
    <property type="protein sequence ID" value="KAA6393714.1"/>
    <property type="molecule type" value="Genomic_DNA"/>
</dbReference>
<keyword evidence="6" id="KW-0460">Magnesium</keyword>
<evidence type="ECO:0000256" key="4">
    <source>
        <dbReference type="ARBA" id="ARBA00041815"/>
    </source>
</evidence>
<dbReference type="GO" id="GO:0008441">
    <property type="term" value="F:3'(2'),5'-bisphosphate nucleotidase activity"/>
    <property type="evidence" value="ECO:0007669"/>
    <property type="project" value="UniProtKB-EC"/>
</dbReference>
<feature type="binding site" evidence="6">
    <location>
        <position position="256"/>
    </location>
    <ligand>
        <name>Mg(2+)</name>
        <dbReference type="ChEBI" id="CHEBI:18420"/>
        <label>1</label>
        <note>catalytic</note>
    </ligand>
</feature>
<accession>A0A5J4WFC4</accession>
<reference evidence="7 8" key="1">
    <citation type="submission" date="2019-03" db="EMBL/GenBank/DDBJ databases">
        <title>Single cell metagenomics reveals metabolic interactions within the superorganism composed of flagellate Streblomastix strix and complex community of Bacteroidetes bacteria on its surface.</title>
        <authorList>
            <person name="Treitli S.C."/>
            <person name="Kolisko M."/>
            <person name="Husnik F."/>
            <person name="Keeling P."/>
            <person name="Hampl V."/>
        </authorList>
    </citation>
    <scope>NUCLEOTIDE SEQUENCE [LARGE SCALE GENOMIC DNA]</scope>
    <source>
        <strain evidence="7">ST1C</strain>
    </source>
</reference>
<evidence type="ECO:0000313" key="8">
    <source>
        <dbReference type="Proteomes" id="UP000324800"/>
    </source>
</evidence>
<evidence type="ECO:0000256" key="2">
    <source>
        <dbReference type="ARBA" id="ARBA00012633"/>
    </source>
</evidence>